<accession>A0A058Z916</accession>
<dbReference type="OrthoDB" id="368909at2759"/>
<sequence length="84" mass="9119">MSLSADTMTPAEARQSVASFLGHFLRVTLTDQRTLTGKFICVDHNCSLVLDNAEEAFGADKRFIGSAVIAKQFIQSIEVDSIAL</sequence>
<dbReference type="InterPro" id="IPR034110">
    <property type="entry name" value="LSMD1_Sm"/>
</dbReference>
<dbReference type="EMBL" id="KB932204">
    <property type="protein sequence ID" value="KCV70809.1"/>
    <property type="molecule type" value="Genomic_DNA"/>
</dbReference>
<gene>
    <name evidence="2" type="ORF">H696_03160</name>
</gene>
<dbReference type="Proteomes" id="UP000030693">
    <property type="component" value="Unassembled WGS sequence"/>
</dbReference>
<dbReference type="SMART" id="SM00651">
    <property type="entry name" value="Sm"/>
    <property type="match status" value="1"/>
</dbReference>
<protein>
    <recommendedName>
        <fullName evidence="1">Sm domain-containing protein</fullName>
    </recommendedName>
</protein>
<evidence type="ECO:0000259" key="1">
    <source>
        <dbReference type="SMART" id="SM00651"/>
    </source>
</evidence>
<dbReference type="InterPro" id="IPR010920">
    <property type="entry name" value="LSM_dom_sf"/>
</dbReference>
<dbReference type="GO" id="GO:0031417">
    <property type="term" value="C:NatC complex"/>
    <property type="evidence" value="ECO:0007669"/>
    <property type="project" value="InterPro"/>
</dbReference>
<name>A0A058Z916_FONAL</name>
<organism evidence="2">
    <name type="scientific">Fonticula alba</name>
    <name type="common">Slime mold</name>
    <dbReference type="NCBI Taxonomy" id="691883"/>
    <lineage>
        <taxon>Eukaryota</taxon>
        <taxon>Rotosphaerida</taxon>
        <taxon>Fonticulaceae</taxon>
        <taxon>Fonticula</taxon>
    </lineage>
</organism>
<dbReference type="Gene3D" id="2.30.30.100">
    <property type="match status" value="1"/>
</dbReference>
<dbReference type="PANTHER" id="PTHR10701">
    <property type="entry name" value="SMALL NUCLEAR RIBONUCLEOPROTEIN-ASSOCIATED PROTEIN B AND N"/>
    <property type="match status" value="1"/>
</dbReference>
<dbReference type="STRING" id="691883.A0A058Z916"/>
<proteinExistence type="predicted"/>
<evidence type="ECO:0000313" key="3">
    <source>
        <dbReference type="Proteomes" id="UP000030693"/>
    </source>
</evidence>
<reference evidence="2" key="1">
    <citation type="submission" date="2013-04" db="EMBL/GenBank/DDBJ databases">
        <title>The Genome Sequence of Fonticula alba ATCC 38817.</title>
        <authorList>
            <consortium name="The Broad Institute Genomics Platform"/>
            <person name="Russ C."/>
            <person name="Cuomo C."/>
            <person name="Burger G."/>
            <person name="Gray M.W."/>
            <person name="Holland P.W.H."/>
            <person name="King N."/>
            <person name="Lang F.B.F."/>
            <person name="Roger A.J."/>
            <person name="Ruiz-Trillo I."/>
            <person name="Brown M."/>
            <person name="Walker B."/>
            <person name="Young S."/>
            <person name="Zeng Q."/>
            <person name="Gargeya S."/>
            <person name="Fitzgerald M."/>
            <person name="Haas B."/>
            <person name="Abouelleil A."/>
            <person name="Allen A.W."/>
            <person name="Alvarado L."/>
            <person name="Arachchi H.M."/>
            <person name="Berlin A.M."/>
            <person name="Chapman S.B."/>
            <person name="Gainer-Dewar J."/>
            <person name="Goldberg J."/>
            <person name="Griggs A."/>
            <person name="Gujja S."/>
            <person name="Hansen M."/>
            <person name="Howarth C."/>
            <person name="Imamovic A."/>
            <person name="Ireland A."/>
            <person name="Larimer J."/>
            <person name="McCowan C."/>
            <person name="Murphy C."/>
            <person name="Pearson M."/>
            <person name="Poon T.W."/>
            <person name="Priest M."/>
            <person name="Roberts A."/>
            <person name="Saif S."/>
            <person name="Shea T."/>
            <person name="Sisk P."/>
            <person name="Sykes S."/>
            <person name="Wortman J."/>
            <person name="Nusbaum C."/>
            <person name="Birren B."/>
        </authorList>
    </citation>
    <scope>NUCLEOTIDE SEQUENCE [LARGE SCALE GENOMIC DNA]</scope>
    <source>
        <strain evidence="2">ATCC 38817</strain>
    </source>
</reference>
<dbReference type="AlphaFoldDB" id="A0A058Z916"/>
<dbReference type="RefSeq" id="XP_009495325.1">
    <property type="nucleotide sequence ID" value="XM_009497050.1"/>
</dbReference>
<dbReference type="Pfam" id="PF01423">
    <property type="entry name" value="LSM"/>
    <property type="match status" value="1"/>
</dbReference>
<dbReference type="InterPro" id="IPR001163">
    <property type="entry name" value="Sm_dom_euk/arc"/>
</dbReference>
<dbReference type="CDD" id="cd06168">
    <property type="entry name" value="LSMD1"/>
    <property type="match status" value="1"/>
</dbReference>
<dbReference type="InterPro" id="IPR050914">
    <property type="entry name" value="snRNP_SmB/NAA38-like"/>
</dbReference>
<dbReference type="PANTHER" id="PTHR10701:SF5">
    <property type="entry name" value="N-ALPHA-ACETYLTRANSFERASE 38, NATC AUXILIARY SUBUNIT"/>
    <property type="match status" value="1"/>
</dbReference>
<dbReference type="GeneID" id="20527885"/>
<keyword evidence="3" id="KW-1185">Reference proteome</keyword>
<feature type="domain" description="Sm" evidence="1">
    <location>
        <begin position="15"/>
        <end position="79"/>
    </location>
</feature>
<evidence type="ECO:0000313" key="2">
    <source>
        <dbReference type="EMBL" id="KCV70809.1"/>
    </source>
</evidence>
<dbReference type="SUPFAM" id="SSF50182">
    <property type="entry name" value="Sm-like ribonucleoproteins"/>
    <property type="match status" value="1"/>
</dbReference>